<dbReference type="EMBL" id="JAJBMB010000004">
    <property type="protein sequence ID" value="MCB5445635.1"/>
    <property type="molecule type" value="Genomic_DNA"/>
</dbReference>
<name>A0A6N3E4F4_9FIRM</name>
<dbReference type="Gene3D" id="3.10.530.10">
    <property type="entry name" value="CPE0013-like"/>
    <property type="match status" value="1"/>
</dbReference>
<proteinExistence type="predicted"/>
<dbReference type="AlphaFoldDB" id="A0A6N3E4F4"/>
<dbReference type="InterPro" id="IPR036593">
    <property type="entry name" value="CPE0013-like_sf"/>
</dbReference>
<keyword evidence="3" id="KW-1185">Reference proteome</keyword>
<gene>
    <name evidence="2" type="ORF">IBLFYP30_02393</name>
    <name evidence="1" type="ORF">LIP50_05385</name>
</gene>
<evidence type="ECO:0000313" key="2">
    <source>
        <dbReference type="EMBL" id="VYU33611.1"/>
    </source>
</evidence>
<dbReference type="PANTHER" id="PTHR39450">
    <property type="entry name" value="MOLYBDOPTERIN OXIDOREDUCTASE, 4FE-4S CLUSTER-BINDING SUBUNIT"/>
    <property type="match status" value="1"/>
</dbReference>
<dbReference type="PANTHER" id="PTHR39450:SF1">
    <property type="entry name" value="DUF1667 DOMAIN-CONTAINING PROTEIN"/>
    <property type="match status" value="1"/>
</dbReference>
<protein>
    <submittedName>
        <fullName evidence="1">DUF1667 domain-containing protein</fullName>
    </submittedName>
</protein>
<dbReference type="RefSeq" id="WP_007286805.1">
    <property type="nucleotide sequence ID" value="NZ_BAABXU010000001.1"/>
</dbReference>
<dbReference type="SUPFAM" id="SSF160148">
    <property type="entry name" value="CPE0013-like"/>
    <property type="match status" value="1"/>
</dbReference>
<dbReference type="InterPro" id="IPR012460">
    <property type="entry name" value="DUF1667"/>
</dbReference>
<dbReference type="GeneID" id="89565239"/>
<evidence type="ECO:0000313" key="3">
    <source>
        <dbReference type="Proteomes" id="UP001299409"/>
    </source>
</evidence>
<dbReference type="EMBL" id="CACRUE010000033">
    <property type="protein sequence ID" value="VYU33611.1"/>
    <property type="molecule type" value="Genomic_DNA"/>
</dbReference>
<reference evidence="1 3" key="2">
    <citation type="submission" date="2021-10" db="EMBL/GenBank/DDBJ databases">
        <title>Collection of gut derived symbiotic bacterial strains cultured from healthy donors.</title>
        <authorList>
            <person name="Lin H."/>
            <person name="Littmann E."/>
            <person name="Claire K."/>
            <person name="Pamer E."/>
        </authorList>
    </citation>
    <scope>NUCLEOTIDE SEQUENCE [LARGE SCALE GENOMIC DNA]</scope>
    <source>
        <strain evidence="1 3">MSK.17.68</strain>
    </source>
</reference>
<sequence length="120" mass="13234">MNRKFTCIVCPNGCEIEVDYEGKDIKNIEGEGCKKGKEYVVQELTDPRRNIASSVVLLNGELPLVSVRLTKPVPKAKIFDVMDIIKGIKLEAPVEVGDVVVKNIMGYDSDLIVTKQVGVK</sequence>
<organism evidence="2">
    <name type="scientific">Intestinibacter bartlettii</name>
    <dbReference type="NCBI Taxonomy" id="261299"/>
    <lineage>
        <taxon>Bacteria</taxon>
        <taxon>Bacillati</taxon>
        <taxon>Bacillota</taxon>
        <taxon>Clostridia</taxon>
        <taxon>Peptostreptococcales</taxon>
        <taxon>Peptostreptococcaceae</taxon>
        <taxon>Intestinibacter</taxon>
    </lineage>
</organism>
<evidence type="ECO:0000313" key="1">
    <source>
        <dbReference type="EMBL" id="MCB5445635.1"/>
    </source>
</evidence>
<accession>A0A6N3E4F4</accession>
<reference evidence="2" key="1">
    <citation type="submission" date="2019-11" db="EMBL/GenBank/DDBJ databases">
        <authorList>
            <person name="Feng L."/>
        </authorList>
    </citation>
    <scope>NUCLEOTIDE SEQUENCE</scope>
    <source>
        <strain evidence="2">IbartlettiiLFYP30</strain>
    </source>
</reference>
<dbReference type="Pfam" id="PF07892">
    <property type="entry name" value="DUF1667"/>
    <property type="match status" value="1"/>
</dbReference>
<dbReference type="Proteomes" id="UP001299409">
    <property type="component" value="Unassembled WGS sequence"/>
</dbReference>